<protein>
    <submittedName>
        <fullName evidence="1">Uncharacterized protein</fullName>
    </submittedName>
</protein>
<organism evidence="1 2">
    <name type="scientific">Liparis tanakae</name>
    <name type="common">Tanaka's snailfish</name>
    <dbReference type="NCBI Taxonomy" id="230148"/>
    <lineage>
        <taxon>Eukaryota</taxon>
        <taxon>Metazoa</taxon>
        <taxon>Chordata</taxon>
        <taxon>Craniata</taxon>
        <taxon>Vertebrata</taxon>
        <taxon>Euteleostomi</taxon>
        <taxon>Actinopterygii</taxon>
        <taxon>Neopterygii</taxon>
        <taxon>Teleostei</taxon>
        <taxon>Neoteleostei</taxon>
        <taxon>Acanthomorphata</taxon>
        <taxon>Eupercaria</taxon>
        <taxon>Perciformes</taxon>
        <taxon>Cottioidei</taxon>
        <taxon>Cottales</taxon>
        <taxon>Liparidae</taxon>
        <taxon>Liparis</taxon>
    </lineage>
</organism>
<gene>
    <name evidence="1" type="ORF">EYF80_021645</name>
</gene>
<proteinExistence type="predicted"/>
<reference evidence="1 2" key="1">
    <citation type="submission" date="2019-03" db="EMBL/GenBank/DDBJ databases">
        <title>First draft genome of Liparis tanakae, snailfish: a comprehensive survey of snailfish specific genes.</title>
        <authorList>
            <person name="Kim W."/>
            <person name="Song I."/>
            <person name="Jeong J.-H."/>
            <person name="Kim D."/>
            <person name="Kim S."/>
            <person name="Ryu S."/>
            <person name="Song J.Y."/>
            <person name="Lee S.K."/>
        </authorList>
    </citation>
    <scope>NUCLEOTIDE SEQUENCE [LARGE SCALE GENOMIC DNA]</scope>
    <source>
        <tissue evidence="1">Muscle</tissue>
    </source>
</reference>
<dbReference type="Proteomes" id="UP000314294">
    <property type="component" value="Unassembled WGS sequence"/>
</dbReference>
<sequence>MMLQERRGRRAADVTQEKDLGIYLEKKKRTLGQSVGQIGQLAAMVTVLQGTDVHAVPPAKLSEPETLLLGASRGSPMNCSVISVNMRAPLESLIFSISLTCRDVGMPAVVVVHAGAGRRIWSSCSETKETSQRDVITDSRISSASFCAVGSTSVWCTVIRYWTNFCSWSRFIWKSVSEMGSRSLTCSGFRTRYSESATTWAQ</sequence>
<evidence type="ECO:0000313" key="1">
    <source>
        <dbReference type="EMBL" id="TNN68162.1"/>
    </source>
</evidence>
<evidence type="ECO:0000313" key="2">
    <source>
        <dbReference type="Proteomes" id="UP000314294"/>
    </source>
</evidence>
<dbReference type="AlphaFoldDB" id="A0A4Z2HTH2"/>
<keyword evidence="2" id="KW-1185">Reference proteome</keyword>
<comment type="caution">
    <text evidence="1">The sequence shown here is derived from an EMBL/GenBank/DDBJ whole genome shotgun (WGS) entry which is preliminary data.</text>
</comment>
<accession>A0A4Z2HTH2</accession>
<dbReference type="EMBL" id="SRLO01000194">
    <property type="protein sequence ID" value="TNN68162.1"/>
    <property type="molecule type" value="Genomic_DNA"/>
</dbReference>
<name>A0A4Z2HTH2_9TELE</name>